<dbReference type="EMBL" id="JAERSG010000005">
    <property type="protein sequence ID" value="MBL0749264.1"/>
    <property type="molecule type" value="Genomic_DNA"/>
</dbReference>
<evidence type="ECO:0008006" key="3">
    <source>
        <dbReference type="Google" id="ProtNLM"/>
    </source>
</evidence>
<accession>A0ABS1LC56</accession>
<comment type="caution">
    <text evidence="1">The sequence shown here is derived from an EMBL/GenBank/DDBJ whole genome shotgun (WGS) entry which is preliminary data.</text>
</comment>
<protein>
    <recommendedName>
        <fullName evidence="3">ATP-binding protein</fullName>
    </recommendedName>
</protein>
<gene>
    <name evidence="1" type="ORF">JI751_16710</name>
</gene>
<dbReference type="RefSeq" id="WP_201939080.1">
    <property type="nucleotide sequence ID" value="NZ_JAERSG010000005.1"/>
</dbReference>
<name>A0ABS1LC56_9ACTN</name>
<sequence length="73" mass="7917">MTSSHGSRPRHLSSSPFAPATEAVVEVFEVGDRVCHDLYGLGTVTALDTHAVTVNFGEQSVRIKPPYAKLQHL</sequence>
<reference evidence="1 2" key="1">
    <citation type="submission" date="2021-01" db="EMBL/GenBank/DDBJ databases">
        <title>Genome seq and assembly of Nocardiodes sp. G10.</title>
        <authorList>
            <person name="Chhetri G."/>
        </authorList>
    </citation>
    <scope>NUCLEOTIDE SEQUENCE [LARGE SCALE GENOMIC DNA]</scope>
    <source>
        <strain evidence="1 2">G10</strain>
    </source>
</reference>
<dbReference type="Proteomes" id="UP000636918">
    <property type="component" value="Unassembled WGS sequence"/>
</dbReference>
<organism evidence="1 2">
    <name type="scientific">Nocardioides baculatus</name>
    <dbReference type="NCBI Taxonomy" id="2801337"/>
    <lineage>
        <taxon>Bacteria</taxon>
        <taxon>Bacillati</taxon>
        <taxon>Actinomycetota</taxon>
        <taxon>Actinomycetes</taxon>
        <taxon>Propionibacteriales</taxon>
        <taxon>Nocardioidaceae</taxon>
        <taxon>Nocardioides</taxon>
    </lineage>
</organism>
<keyword evidence="2" id="KW-1185">Reference proteome</keyword>
<evidence type="ECO:0000313" key="1">
    <source>
        <dbReference type="EMBL" id="MBL0749264.1"/>
    </source>
</evidence>
<evidence type="ECO:0000313" key="2">
    <source>
        <dbReference type="Proteomes" id="UP000636918"/>
    </source>
</evidence>
<proteinExistence type="predicted"/>